<sequence>MRFDLSYGKSAKCFFEDIQKIHTMVYGNYSIVNPNKDHPLNPIHTITAQVTHAEEGTKYHLAERVQAGQFAFTAYQSGDYLVCFRVTSDDPQLTLSIDFDWKTGVAARGRPNIAKRSNIDYMTYEVQVMQETALAIKEEMSYLLQRNARDQLDHRQ</sequence>
<dbReference type="PANTHER" id="PTHR22811">
    <property type="entry name" value="TRANSMEMBRANE EMP24 DOMAIN-CONTAINING PROTEIN"/>
    <property type="match status" value="1"/>
</dbReference>
<dbReference type="Pfam" id="PF01105">
    <property type="entry name" value="EMP24_GP25L"/>
    <property type="match status" value="1"/>
</dbReference>
<evidence type="ECO:0000313" key="9">
    <source>
        <dbReference type="EMBL" id="GAU46550.1"/>
    </source>
</evidence>
<accession>A0A2Z6PA68</accession>
<dbReference type="Proteomes" id="UP000242715">
    <property type="component" value="Unassembled WGS sequence"/>
</dbReference>
<organism evidence="9 10">
    <name type="scientific">Trifolium subterraneum</name>
    <name type="common">Subterranean clover</name>
    <dbReference type="NCBI Taxonomy" id="3900"/>
    <lineage>
        <taxon>Eukaryota</taxon>
        <taxon>Viridiplantae</taxon>
        <taxon>Streptophyta</taxon>
        <taxon>Embryophyta</taxon>
        <taxon>Tracheophyta</taxon>
        <taxon>Spermatophyta</taxon>
        <taxon>Magnoliopsida</taxon>
        <taxon>eudicotyledons</taxon>
        <taxon>Gunneridae</taxon>
        <taxon>Pentapetalae</taxon>
        <taxon>rosids</taxon>
        <taxon>fabids</taxon>
        <taxon>Fabales</taxon>
        <taxon>Fabaceae</taxon>
        <taxon>Papilionoideae</taxon>
        <taxon>50 kb inversion clade</taxon>
        <taxon>NPAAA clade</taxon>
        <taxon>Hologalegina</taxon>
        <taxon>IRL clade</taxon>
        <taxon>Trifolieae</taxon>
        <taxon>Trifolium</taxon>
    </lineage>
</organism>
<evidence type="ECO:0000256" key="6">
    <source>
        <dbReference type="ARBA" id="ARBA00023136"/>
    </source>
</evidence>
<comment type="subcellular location">
    <subcellularLocation>
        <location evidence="1 7">Membrane</location>
        <topology evidence="1 7">Single-pass type I membrane protein</topology>
    </subcellularLocation>
</comment>
<keyword evidence="3 7" id="KW-0812">Transmembrane</keyword>
<evidence type="ECO:0000313" key="10">
    <source>
        <dbReference type="Proteomes" id="UP000242715"/>
    </source>
</evidence>
<dbReference type="PROSITE" id="PS50866">
    <property type="entry name" value="GOLD"/>
    <property type="match status" value="1"/>
</dbReference>
<protein>
    <recommendedName>
        <fullName evidence="8">GOLD domain-containing protein</fullName>
    </recommendedName>
</protein>
<evidence type="ECO:0000256" key="4">
    <source>
        <dbReference type="ARBA" id="ARBA00022729"/>
    </source>
</evidence>
<dbReference type="AlphaFoldDB" id="A0A2Z6PA68"/>
<dbReference type="InterPro" id="IPR009038">
    <property type="entry name" value="GOLD_dom"/>
</dbReference>
<keyword evidence="10" id="KW-1185">Reference proteome</keyword>
<keyword evidence="4" id="KW-0732">Signal</keyword>
<name>A0A2Z6PA68_TRISU</name>
<proteinExistence type="inferred from homology"/>
<dbReference type="GO" id="GO:0016020">
    <property type="term" value="C:membrane"/>
    <property type="evidence" value="ECO:0007669"/>
    <property type="project" value="UniProtKB-SubCell"/>
</dbReference>
<gene>
    <name evidence="9" type="ORF">TSUD_241410</name>
</gene>
<evidence type="ECO:0000256" key="3">
    <source>
        <dbReference type="ARBA" id="ARBA00022692"/>
    </source>
</evidence>
<comment type="similarity">
    <text evidence="2 7">Belongs to the EMP24/GP25L family.</text>
</comment>
<reference evidence="10" key="1">
    <citation type="journal article" date="2017" name="Front. Plant Sci.">
        <title>Climate Clever Clovers: New Paradigm to Reduce the Environmental Footprint of Ruminants by Breeding Low Methanogenic Forages Utilizing Haplotype Variation.</title>
        <authorList>
            <person name="Kaur P."/>
            <person name="Appels R."/>
            <person name="Bayer P.E."/>
            <person name="Keeble-Gagnere G."/>
            <person name="Wang J."/>
            <person name="Hirakawa H."/>
            <person name="Shirasawa K."/>
            <person name="Vercoe P."/>
            <person name="Stefanova K."/>
            <person name="Durmic Z."/>
            <person name="Nichols P."/>
            <person name="Revell C."/>
            <person name="Isobe S.N."/>
            <person name="Edwards D."/>
            <person name="Erskine W."/>
        </authorList>
    </citation>
    <scope>NUCLEOTIDE SEQUENCE [LARGE SCALE GENOMIC DNA]</scope>
    <source>
        <strain evidence="10">cv. Daliak</strain>
    </source>
</reference>
<keyword evidence="5" id="KW-1133">Transmembrane helix</keyword>
<evidence type="ECO:0000259" key="8">
    <source>
        <dbReference type="PROSITE" id="PS50866"/>
    </source>
</evidence>
<feature type="domain" description="GOLD" evidence="8">
    <location>
        <begin position="11"/>
        <end position="128"/>
    </location>
</feature>
<keyword evidence="6" id="KW-0472">Membrane</keyword>
<dbReference type="OrthoDB" id="759142at2759"/>
<dbReference type="EMBL" id="DF974225">
    <property type="protein sequence ID" value="GAU46550.1"/>
    <property type="molecule type" value="Genomic_DNA"/>
</dbReference>
<evidence type="ECO:0000256" key="7">
    <source>
        <dbReference type="RuleBase" id="RU003827"/>
    </source>
</evidence>
<evidence type="ECO:0000256" key="2">
    <source>
        <dbReference type="ARBA" id="ARBA00007104"/>
    </source>
</evidence>
<evidence type="ECO:0000256" key="5">
    <source>
        <dbReference type="ARBA" id="ARBA00022989"/>
    </source>
</evidence>
<evidence type="ECO:0000256" key="1">
    <source>
        <dbReference type="ARBA" id="ARBA00004479"/>
    </source>
</evidence>
<dbReference type="SMART" id="SM01190">
    <property type="entry name" value="EMP24_GP25L"/>
    <property type="match status" value="1"/>
</dbReference>
<dbReference type="InterPro" id="IPR015720">
    <property type="entry name" value="Emp24-like"/>
</dbReference>